<keyword evidence="4" id="KW-0238">DNA-binding</keyword>
<dbReference type="SUPFAM" id="SSF53383">
    <property type="entry name" value="PLP-dependent transferases"/>
    <property type="match status" value="1"/>
</dbReference>
<dbReference type="CDD" id="cd07377">
    <property type="entry name" value="WHTH_GntR"/>
    <property type="match status" value="1"/>
</dbReference>
<dbReference type="Proteomes" id="UP000032352">
    <property type="component" value="Chromosome"/>
</dbReference>
<dbReference type="KEGG" id="tvd:SG34_002990"/>
<dbReference type="EMBL" id="CP059733">
    <property type="protein sequence ID" value="WDE05914.1"/>
    <property type="molecule type" value="Genomic_DNA"/>
</dbReference>
<gene>
    <name evidence="7" type="ORF">SG34_002990</name>
</gene>
<dbReference type="PANTHER" id="PTHR46577:SF1">
    <property type="entry name" value="HTH-TYPE TRANSCRIPTIONAL REGULATORY PROTEIN GABR"/>
    <property type="match status" value="1"/>
</dbReference>
<sequence length="460" mass="51087">MTMWKPELKTSSQAKYKQVADAIDEAVVSGELKAGEKLPPQRRLADALGVTIGTVTRAYAESECRGTVVARVGSGTYVKQAEPGPYAVLAPDDSRYDLRSSKAPVGPQGEFMAQALMDIAADRRLLAVCLDYQPETGLRQQREQLAAWLNGRNLACNADEVLFTYGGQHGISLSLQAVCRSGDTVLCEGLSFPGIALACQEQQLKCHGLAMDEQGVIPQALMSACQQYNPRVLYLTSQVQNPSCVQMPLSRKLELLAICRQYQVLILDDDVQFLPESEKVSSFYLLAPEQTIYISSFSKSFSGGLRLGYLVARGKLRESLRKSLRASCWTIPPVMVELVCRWLVSGKLAEQEVWLTREMLARHRILQQELAGYSYTTLPYAFNAWLSLPEHWRAVDFVRYAQEKGLLLRAAESYAVGRFPAPQNIRISLCAPRSHESLRQALGLLKQCLEETPASDELVM</sequence>
<evidence type="ECO:0000256" key="1">
    <source>
        <dbReference type="ARBA" id="ARBA00005384"/>
    </source>
</evidence>
<reference evidence="7 8" key="2">
    <citation type="journal article" date="2022" name="Mar. Drugs">
        <title>Bioassay-Guided Fractionation Leads to the Detection of Cholic Acid Generated by the Rare Thalassomonas sp.</title>
        <authorList>
            <person name="Pheiffer F."/>
            <person name="Schneider Y.K."/>
            <person name="Hansen E.H."/>
            <person name="Andersen J.H."/>
            <person name="Isaksson J."/>
            <person name="Busche T."/>
            <person name="R C."/>
            <person name="Kalinowski J."/>
            <person name="Zyl L.V."/>
            <person name="Trindade M."/>
        </authorList>
    </citation>
    <scope>NUCLEOTIDE SEQUENCE [LARGE SCALE GENOMIC DNA]</scope>
    <source>
        <strain evidence="7 8">XOM25</strain>
    </source>
</reference>
<dbReference type="Pfam" id="PF00392">
    <property type="entry name" value="GntR"/>
    <property type="match status" value="1"/>
</dbReference>
<dbReference type="InterPro" id="IPR015424">
    <property type="entry name" value="PyrdxlP-dep_Trfase"/>
</dbReference>
<reference evidence="7 8" key="1">
    <citation type="journal article" date="2015" name="Genome Announc.">
        <title>Draft Genome Sequences of Marine Isolates of Thalassomonas viridans and Thalassomonas actiniarum.</title>
        <authorList>
            <person name="Olonade I."/>
            <person name="van Zyl L.J."/>
            <person name="Trindade M."/>
        </authorList>
    </citation>
    <scope>NUCLEOTIDE SEQUENCE [LARGE SCALE GENOMIC DNA]</scope>
    <source>
        <strain evidence="7 8">XOM25</strain>
    </source>
</reference>
<proteinExistence type="inferred from homology"/>
<dbReference type="PANTHER" id="PTHR46577">
    <property type="entry name" value="HTH-TYPE TRANSCRIPTIONAL REGULATORY PROTEIN GABR"/>
    <property type="match status" value="1"/>
</dbReference>
<dbReference type="SMART" id="SM00345">
    <property type="entry name" value="HTH_GNTR"/>
    <property type="match status" value="1"/>
</dbReference>
<dbReference type="AlphaFoldDB" id="A0AAE9Z4H9"/>
<keyword evidence="2" id="KW-0663">Pyridoxal phosphate</keyword>
<accession>A0AAE9Z4H9</accession>
<dbReference type="InterPro" id="IPR036388">
    <property type="entry name" value="WH-like_DNA-bd_sf"/>
</dbReference>
<dbReference type="GO" id="GO:0003700">
    <property type="term" value="F:DNA-binding transcription factor activity"/>
    <property type="evidence" value="ECO:0007669"/>
    <property type="project" value="InterPro"/>
</dbReference>
<comment type="similarity">
    <text evidence="1">In the C-terminal section; belongs to the class-I pyridoxal-phosphate-dependent aminotransferase family.</text>
</comment>
<dbReference type="Gene3D" id="3.40.640.10">
    <property type="entry name" value="Type I PLP-dependent aspartate aminotransferase-like (Major domain)"/>
    <property type="match status" value="1"/>
</dbReference>
<dbReference type="GO" id="GO:0008483">
    <property type="term" value="F:transaminase activity"/>
    <property type="evidence" value="ECO:0007669"/>
    <property type="project" value="UniProtKB-KW"/>
</dbReference>
<keyword evidence="8" id="KW-1185">Reference proteome</keyword>
<name>A0AAE9Z4H9_9GAMM</name>
<dbReference type="RefSeq" id="WP_084723857.1">
    <property type="nucleotide sequence ID" value="NZ_CP059733.1"/>
</dbReference>
<keyword evidence="7" id="KW-0032">Aminotransferase</keyword>
<evidence type="ECO:0000256" key="4">
    <source>
        <dbReference type="ARBA" id="ARBA00023125"/>
    </source>
</evidence>
<dbReference type="GO" id="GO:0030170">
    <property type="term" value="F:pyridoxal phosphate binding"/>
    <property type="evidence" value="ECO:0007669"/>
    <property type="project" value="InterPro"/>
</dbReference>
<evidence type="ECO:0000313" key="7">
    <source>
        <dbReference type="EMBL" id="WDE05914.1"/>
    </source>
</evidence>
<dbReference type="InterPro" id="IPR015421">
    <property type="entry name" value="PyrdxlP-dep_Trfase_major"/>
</dbReference>
<keyword evidence="5" id="KW-0804">Transcription</keyword>
<dbReference type="InterPro" id="IPR036390">
    <property type="entry name" value="WH_DNA-bd_sf"/>
</dbReference>
<keyword evidence="3" id="KW-0805">Transcription regulation</keyword>
<feature type="domain" description="HTH gntR-type" evidence="6">
    <location>
        <begin position="13"/>
        <end position="81"/>
    </location>
</feature>
<protein>
    <submittedName>
        <fullName evidence="7">PLP-dependent aminotransferase family protein</fullName>
    </submittedName>
</protein>
<keyword evidence="7" id="KW-0808">Transferase</keyword>
<evidence type="ECO:0000256" key="5">
    <source>
        <dbReference type="ARBA" id="ARBA00023163"/>
    </source>
</evidence>
<dbReference type="Pfam" id="PF00155">
    <property type="entry name" value="Aminotran_1_2"/>
    <property type="match status" value="1"/>
</dbReference>
<dbReference type="GO" id="GO:0003677">
    <property type="term" value="F:DNA binding"/>
    <property type="evidence" value="ECO:0007669"/>
    <property type="project" value="UniProtKB-KW"/>
</dbReference>
<dbReference type="PROSITE" id="PS50949">
    <property type="entry name" value="HTH_GNTR"/>
    <property type="match status" value="1"/>
</dbReference>
<dbReference type="InterPro" id="IPR051446">
    <property type="entry name" value="HTH_trans_reg/aminotransferase"/>
</dbReference>
<dbReference type="InterPro" id="IPR000524">
    <property type="entry name" value="Tscrpt_reg_HTH_GntR"/>
</dbReference>
<organism evidence="7 8">
    <name type="scientific">Thalassomonas viridans</name>
    <dbReference type="NCBI Taxonomy" id="137584"/>
    <lineage>
        <taxon>Bacteria</taxon>
        <taxon>Pseudomonadati</taxon>
        <taxon>Pseudomonadota</taxon>
        <taxon>Gammaproteobacteria</taxon>
        <taxon>Alteromonadales</taxon>
        <taxon>Colwelliaceae</taxon>
        <taxon>Thalassomonas</taxon>
    </lineage>
</organism>
<dbReference type="CDD" id="cd00609">
    <property type="entry name" value="AAT_like"/>
    <property type="match status" value="1"/>
</dbReference>
<evidence type="ECO:0000259" key="6">
    <source>
        <dbReference type="PROSITE" id="PS50949"/>
    </source>
</evidence>
<evidence type="ECO:0000256" key="2">
    <source>
        <dbReference type="ARBA" id="ARBA00022898"/>
    </source>
</evidence>
<evidence type="ECO:0000313" key="8">
    <source>
        <dbReference type="Proteomes" id="UP000032352"/>
    </source>
</evidence>
<dbReference type="Gene3D" id="1.10.10.10">
    <property type="entry name" value="Winged helix-like DNA-binding domain superfamily/Winged helix DNA-binding domain"/>
    <property type="match status" value="1"/>
</dbReference>
<dbReference type="InterPro" id="IPR004839">
    <property type="entry name" value="Aminotransferase_I/II_large"/>
</dbReference>
<evidence type="ECO:0000256" key="3">
    <source>
        <dbReference type="ARBA" id="ARBA00023015"/>
    </source>
</evidence>
<dbReference type="SUPFAM" id="SSF46785">
    <property type="entry name" value="Winged helix' DNA-binding domain"/>
    <property type="match status" value="1"/>
</dbReference>